<dbReference type="Gene3D" id="3.60.20.30">
    <property type="entry name" value="(Glycosyl)asparaginase"/>
    <property type="match status" value="1"/>
</dbReference>
<evidence type="ECO:0000313" key="1">
    <source>
        <dbReference type="EMBL" id="MFC5270449.1"/>
    </source>
</evidence>
<organism evidence="1 2">
    <name type="scientific">Adhaeribacter terreus</name>
    <dbReference type="NCBI Taxonomy" id="529703"/>
    <lineage>
        <taxon>Bacteria</taxon>
        <taxon>Pseudomonadati</taxon>
        <taxon>Bacteroidota</taxon>
        <taxon>Cytophagia</taxon>
        <taxon>Cytophagales</taxon>
        <taxon>Hymenobacteraceae</taxon>
        <taxon>Adhaeribacter</taxon>
    </lineage>
</organism>
<dbReference type="Proteomes" id="UP001596161">
    <property type="component" value="Unassembled WGS sequence"/>
</dbReference>
<proteinExistence type="predicted"/>
<dbReference type="SUPFAM" id="SSF56235">
    <property type="entry name" value="N-terminal nucleophile aminohydrolases (Ntn hydrolases)"/>
    <property type="match status" value="1"/>
</dbReference>
<sequence length="139" mass="14918">MKDTVGAVALDKHGNLAAATSTGGLAGQHVGRVGDSPLVGAGVYANNETCAISCTGDGECIMRANVAFNVHALVKYKSLNLHDAVVQACQDYKDKITGDRNLIALNKEGNIVFQFETNLMFRGSRKNDEVTYVAIWKEE</sequence>
<reference evidence="2" key="1">
    <citation type="journal article" date="2019" name="Int. J. Syst. Evol. Microbiol.">
        <title>The Global Catalogue of Microorganisms (GCM) 10K type strain sequencing project: providing services to taxonomists for standard genome sequencing and annotation.</title>
        <authorList>
            <consortium name="The Broad Institute Genomics Platform"/>
            <consortium name="The Broad Institute Genome Sequencing Center for Infectious Disease"/>
            <person name="Wu L."/>
            <person name="Ma J."/>
        </authorList>
    </citation>
    <scope>NUCLEOTIDE SEQUENCE [LARGE SCALE GENOMIC DNA]</scope>
    <source>
        <strain evidence="2">KACC 12602</strain>
    </source>
</reference>
<accession>A0ABW0EC05</accession>
<dbReference type="PANTHER" id="PTHR10188:SF6">
    <property type="entry name" value="N(4)-(BETA-N-ACETYLGLUCOSAMINYL)-L-ASPARAGINASE"/>
    <property type="match status" value="1"/>
</dbReference>
<dbReference type="Pfam" id="PF01112">
    <property type="entry name" value="Asparaginase_2"/>
    <property type="match status" value="1"/>
</dbReference>
<evidence type="ECO:0000313" key="2">
    <source>
        <dbReference type="Proteomes" id="UP001596161"/>
    </source>
</evidence>
<keyword evidence="2" id="KW-1185">Reference proteome</keyword>
<protein>
    <submittedName>
        <fullName evidence="1">Isoaspartyl peptidase/L-asparaginase</fullName>
    </submittedName>
</protein>
<dbReference type="InterPro" id="IPR029055">
    <property type="entry name" value="Ntn_hydrolases_N"/>
</dbReference>
<gene>
    <name evidence="1" type="ORF">ACFPIB_07510</name>
</gene>
<comment type="caution">
    <text evidence="1">The sequence shown here is derived from an EMBL/GenBank/DDBJ whole genome shotgun (WGS) entry which is preliminary data.</text>
</comment>
<dbReference type="PANTHER" id="PTHR10188">
    <property type="entry name" value="L-ASPARAGINASE"/>
    <property type="match status" value="1"/>
</dbReference>
<dbReference type="InterPro" id="IPR000246">
    <property type="entry name" value="Peptidase_T2"/>
</dbReference>
<name>A0ABW0EC05_9BACT</name>
<dbReference type="EMBL" id="JBHSKT010000003">
    <property type="protein sequence ID" value="MFC5270449.1"/>
    <property type="molecule type" value="Genomic_DNA"/>
</dbReference>
<dbReference type="RefSeq" id="WP_378016818.1">
    <property type="nucleotide sequence ID" value="NZ_JBHSKT010000003.1"/>
</dbReference>